<accession>A0ABM9H785</accession>
<protein>
    <submittedName>
        <fullName evidence="1">Uncharacterized protein</fullName>
    </submittedName>
</protein>
<proteinExistence type="predicted"/>
<reference evidence="1" key="1">
    <citation type="submission" date="2022-03" db="EMBL/GenBank/DDBJ databases">
        <authorList>
            <person name="Leyn A S."/>
        </authorList>
    </citation>
    <scope>NUCLEOTIDE SEQUENCE</scope>
    <source>
        <strain evidence="1">Streptomyces globisporus 4-3</strain>
    </source>
</reference>
<name>A0ABM9H785_STRGL</name>
<dbReference type="EMBL" id="CAKXYP010000025">
    <property type="protein sequence ID" value="CAH9419524.1"/>
    <property type="molecule type" value="Genomic_DNA"/>
</dbReference>
<comment type="caution">
    <text evidence="1">The sequence shown here is derived from an EMBL/GenBank/DDBJ whole genome shotgun (WGS) entry which is preliminary data.</text>
</comment>
<keyword evidence="2" id="KW-1185">Reference proteome</keyword>
<dbReference type="RefSeq" id="WP_318575494.1">
    <property type="nucleotide sequence ID" value="NZ_CAKXYP010000025.1"/>
</dbReference>
<evidence type="ECO:0000313" key="2">
    <source>
        <dbReference type="Proteomes" id="UP001154015"/>
    </source>
</evidence>
<sequence length="53" mass="5721">MRTVELTGITTAGHTVIYRVAKGAGITSSHSPDCPCLTPGLSARLRRRRRPTT</sequence>
<evidence type="ECO:0000313" key="1">
    <source>
        <dbReference type="EMBL" id="CAH9419524.1"/>
    </source>
</evidence>
<gene>
    <name evidence="1" type="ORF">SGL43_06579</name>
</gene>
<organism evidence="1 2">
    <name type="scientific">Streptomyces globisporus</name>
    <dbReference type="NCBI Taxonomy" id="1908"/>
    <lineage>
        <taxon>Bacteria</taxon>
        <taxon>Bacillati</taxon>
        <taxon>Actinomycetota</taxon>
        <taxon>Actinomycetes</taxon>
        <taxon>Kitasatosporales</taxon>
        <taxon>Streptomycetaceae</taxon>
        <taxon>Streptomyces</taxon>
    </lineage>
</organism>
<dbReference type="Proteomes" id="UP001154015">
    <property type="component" value="Unassembled WGS sequence"/>
</dbReference>